<name>A0AAU9UUP3_EUPED</name>
<evidence type="ECO:0000313" key="2">
    <source>
        <dbReference type="EMBL" id="CAH2101777.1"/>
    </source>
</evidence>
<dbReference type="Proteomes" id="UP001153954">
    <property type="component" value="Unassembled WGS sequence"/>
</dbReference>
<gene>
    <name evidence="2" type="ORF">EEDITHA_LOCUS16497</name>
</gene>
<keyword evidence="3" id="KW-1185">Reference proteome</keyword>
<evidence type="ECO:0000256" key="1">
    <source>
        <dbReference type="SAM" id="MobiDB-lite"/>
    </source>
</evidence>
<sequence length="151" mass="17566">MRVVWTATLLNTCIRFIFGLRKYDHIAHYRSLVKWLPICERRNSRILCLLFILLFHLTPYLKCKFSLSTPYLKCKFSYFLGNAPRVPPVRGKSYCHGNRTEQNLADRVRYIQSRANEMDFTRGDFRDPEHSSGTEATTLPSSPKCCDAGCH</sequence>
<evidence type="ECO:0000313" key="3">
    <source>
        <dbReference type="Proteomes" id="UP001153954"/>
    </source>
</evidence>
<feature type="region of interest" description="Disordered" evidence="1">
    <location>
        <begin position="122"/>
        <end position="142"/>
    </location>
</feature>
<comment type="caution">
    <text evidence="2">The sequence shown here is derived from an EMBL/GenBank/DDBJ whole genome shotgun (WGS) entry which is preliminary data.</text>
</comment>
<reference evidence="2" key="1">
    <citation type="submission" date="2022-03" db="EMBL/GenBank/DDBJ databases">
        <authorList>
            <person name="Tunstrom K."/>
        </authorList>
    </citation>
    <scope>NUCLEOTIDE SEQUENCE</scope>
</reference>
<accession>A0AAU9UUP3</accession>
<protein>
    <submittedName>
        <fullName evidence="2">Uncharacterized protein</fullName>
    </submittedName>
</protein>
<feature type="compositionally biased region" description="Basic and acidic residues" evidence="1">
    <location>
        <begin position="122"/>
        <end position="132"/>
    </location>
</feature>
<proteinExistence type="predicted"/>
<dbReference type="EMBL" id="CAKOGL010000024">
    <property type="protein sequence ID" value="CAH2101777.1"/>
    <property type="molecule type" value="Genomic_DNA"/>
</dbReference>
<organism evidence="2 3">
    <name type="scientific">Euphydryas editha</name>
    <name type="common">Edith's checkerspot</name>
    <dbReference type="NCBI Taxonomy" id="104508"/>
    <lineage>
        <taxon>Eukaryota</taxon>
        <taxon>Metazoa</taxon>
        <taxon>Ecdysozoa</taxon>
        <taxon>Arthropoda</taxon>
        <taxon>Hexapoda</taxon>
        <taxon>Insecta</taxon>
        <taxon>Pterygota</taxon>
        <taxon>Neoptera</taxon>
        <taxon>Endopterygota</taxon>
        <taxon>Lepidoptera</taxon>
        <taxon>Glossata</taxon>
        <taxon>Ditrysia</taxon>
        <taxon>Papilionoidea</taxon>
        <taxon>Nymphalidae</taxon>
        <taxon>Nymphalinae</taxon>
        <taxon>Euphydryas</taxon>
    </lineage>
</organism>
<dbReference type="AlphaFoldDB" id="A0AAU9UUP3"/>